<evidence type="ECO:0000313" key="2">
    <source>
        <dbReference type="Proteomes" id="UP000321638"/>
    </source>
</evidence>
<dbReference type="PANTHER" id="PTHR10443:SF12">
    <property type="entry name" value="DIPEPTIDASE"/>
    <property type="match status" value="1"/>
</dbReference>
<organism evidence="1 2">
    <name type="scientific">Vineibacter terrae</name>
    <dbReference type="NCBI Taxonomy" id="2586908"/>
    <lineage>
        <taxon>Bacteria</taxon>
        <taxon>Pseudomonadati</taxon>
        <taxon>Pseudomonadota</taxon>
        <taxon>Alphaproteobacteria</taxon>
        <taxon>Hyphomicrobiales</taxon>
        <taxon>Vineibacter</taxon>
    </lineage>
</organism>
<dbReference type="Pfam" id="PF01244">
    <property type="entry name" value="Peptidase_M19"/>
    <property type="match status" value="1"/>
</dbReference>
<dbReference type="Proteomes" id="UP000321638">
    <property type="component" value="Unassembled WGS sequence"/>
</dbReference>
<name>A0A5C8PLC1_9HYPH</name>
<dbReference type="AlphaFoldDB" id="A0A5C8PLC1"/>
<dbReference type="Gene3D" id="3.20.20.140">
    <property type="entry name" value="Metal-dependent hydrolases"/>
    <property type="match status" value="1"/>
</dbReference>
<dbReference type="InterPro" id="IPR032466">
    <property type="entry name" value="Metal_Hydrolase"/>
</dbReference>
<dbReference type="EMBL" id="VDUZ01000020">
    <property type="protein sequence ID" value="TXL74189.1"/>
    <property type="molecule type" value="Genomic_DNA"/>
</dbReference>
<keyword evidence="2" id="KW-1185">Reference proteome</keyword>
<proteinExistence type="predicted"/>
<protein>
    <submittedName>
        <fullName evidence="1">Peptidase M19</fullName>
    </submittedName>
</protein>
<dbReference type="OrthoDB" id="9804920at2"/>
<evidence type="ECO:0000313" key="1">
    <source>
        <dbReference type="EMBL" id="TXL74189.1"/>
    </source>
</evidence>
<dbReference type="PROSITE" id="PS51365">
    <property type="entry name" value="RENAL_DIPEPTIDASE_2"/>
    <property type="match status" value="1"/>
</dbReference>
<dbReference type="GO" id="GO:0070573">
    <property type="term" value="F:metallodipeptidase activity"/>
    <property type="evidence" value="ECO:0007669"/>
    <property type="project" value="InterPro"/>
</dbReference>
<dbReference type="SUPFAM" id="SSF51556">
    <property type="entry name" value="Metallo-dependent hydrolases"/>
    <property type="match status" value="1"/>
</dbReference>
<gene>
    <name evidence="1" type="ORF">FHP25_18205</name>
</gene>
<sequence>MLDWSHLADGTPECPQGTIVEVVGWVAPVAEGARHDYFLLTPEPVCCWSCLPSDPGPCIEVLAAEAMSLPPCPVRLRGRWHRLADGDPGDWRWQLREARIGAVLPRPGDGFGLGRRLMLAAAPLLYPAVAAAQGKLPGATPAQRMEDARRLISRTITVDLHSHAGRILGAERVANHSPFTAVADPMREGGMALVCLAMVADTPVTRILPERRIVPSRAPEPGELYAWGQRAFARVVDLVRSQKLAVVSSAATLAAARQHGPAVVIAAEGADFLEGRIERLQEAQAGWQLRHLQLTHYRVNELGDIQTEAPQHGGLTDFGAEVVRTCNRLGIVVDVAHGTFDLVKRAASVTTRPLVLSHTSLSARPAPRSRLISPDHARLVARTGGVIGIWPPTTIFADMAAYVAGIARMVDVVGIDHVGIGSDMLGLLSPAVFDSYRQLPDLAAALLAGGFKAEDAAKILGGNYIRVLTATVG</sequence>
<reference evidence="1 2" key="1">
    <citation type="submission" date="2019-06" db="EMBL/GenBank/DDBJ databases">
        <title>New taxonomy in bacterial strain CC-CFT640, isolated from vineyard.</title>
        <authorList>
            <person name="Lin S.-Y."/>
            <person name="Tsai C.-F."/>
            <person name="Young C.-C."/>
        </authorList>
    </citation>
    <scope>NUCLEOTIDE SEQUENCE [LARGE SCALE GENOMIC DNA]</scope>
    <source>
        <strain evidence="1 2">CC-CFT640</strain>
    </source>
</reference>
<comment type="caution">
    <text evidence="1">The sequence shown here is derived from an EMBL/GenBank/DDBJ whole genome shotgun (WGS) entry which is preliminary data.</text>
</comment>
<dbReference type="GO" id="GO:0006508">
    <property type="term" value="P:proteolysis"/>
    <property type="evidence" value="ECO:0007669"/>
    <property type="project" value="InterPro"/>
</dbReference>
<accession>A0A5C8PLC1</accession>
<dbReference type="InterPro" id="IPR008257">
    <property type="entry name" value="Pept_M19"/>
</dbReference>
<dbReference type="PANTHER" id="PTHR10443">
    <property type="entry name" value="MICROSOMAL DIPEPTIDASE"/>
    <property type="match status" value="1"/>
</dbReference>